<keyword evidence="2" id="KW-1185">Reference proteome</keyword>
<name>A0A4Y6EFE7_9CAUD</name>
<dbReference type="Proteomes" id="UP000318668">
    <property type="component" value="Segment"/>
</dbReference>
<reference evidence="1 2" key="1">
    <citation type="submission" date="2019-04" db="EMBL/GenBank/DDBJ databases">
        <authorList>
            <person name="Alwine J.A."/>
            <person name="Grubb S.R."/>
            <person name="Haszto C.S."/>
            <person name="Molleti L.S."/>
            <person name="Simms M.O."/>
            <person name="Butela K.A."/>
            <person name="Garlena R.A."/>
            <person name="Russell D.A."/>
            <person name="Pope W.H."/>
            <person name="Jacobs-Sera D."/>
            <person name="Hatfull G.F."/>
        </authorList>
    </citation>
    <scope>NUCLEOTIDE SEQUENCE [LARGE SCALE GENOMIC DNA]</scope>
</reference>
<proteinExistence type="predicted"/>
<organism evidence="1 2">
    <name type="scientific">Gordonia phage Coeur</name>
    <dbReference type="NCBI Taxonomy" id="2571246"/>
    <lineage>
        <taxon>Viruses</taxon>
        <taxon>Duplodnaviria</taxon>
        <taxon>Heunggongvirae</taxon>
        <taxon>Uroviricota</taxon>
        <taxon>Caudoviricetes</taxon>
        <taxon>Coeurvirus</taxon>
        <taxon>Coeurvirus coeur</taxon>
    </lineage>
</organism>
<dbReference type="KEGG" id="vg:77950900"/>
<evidence type="ECO:0000313" key="2">
    <source>
        <dbReference type="Proteomes" id="UP000318668"/>
    </source>
</evidence>
<gene>
    <name evidence="1" type="primary">15</name>
    <name evidence="1" type="ORF">SEA_COEUR_15</name>
</gene>
<dbReference type="GeneID" id="77950900"/>
<dbReference type="RefSeq" id="YP_010674586.1">
    <property type="nucleotide sequence ID" value="NC_070994.1"/>
</dbReference>
<accession>A0A4Y6EFE7</accession>
<dbReference type="EMBL" id="MK801723">
    <property type="protein sequence ID" value="QDF17433.1"/>
    <property type="molecule type" value="Genomic_DNA"/>
</dbReference>
<sequence length="467" mass="51445">MTITPAPWVDIEGVRINCEAAEADKVVTVLDDLAVDWGLDNPLAQPTPHQLTVRLLDPFGYWLTRAAKDSLVGVRIVAGWTVGDDERVIFRGTISNADISPSGRRRSEYTSISSWLVVITATDPTADLANVTFPTGTSWPAESALLRANRIKAAALAADVDIAEYYFEPDTVSWPMGRTDVGGKSLLDCVSEFYRSFGLGFDYRPAENVVRPLVPFYGNRTTFVARRPGTNDVLPGAGAWTMTGFGSDSAVYWSTVVRGCDVSANDGPLALDRSNGINRIELEYLKADGTKWNTAAFRRAAIVRTLKLTTWLNLDSPNQSNSSRPFAHTWESIDAALLPQHPAITWDTRYTDGFYALEQAYELTRCCGTYANVRITCDPYSSALAVSGDVQIIGGRVAYLDGRWVVTMRPAWPSLTVSHLVTWQDHQDNPALSALTWDDPAGRWDESVTWLDVQNIATTPLPIAEMR</sequence>
<evidence type="ECO:0000313" key="1">
    <source>
        <dbReference type="EMBL" id="QDF17433.1"/>
    </source>
</evidence>
<protein>
    <submittedName>
        <fullName evidence="1">Minor tail protein</fullName>
    </submittedName>
</protein>